<dbReference type="SUPFAM" id="SSF47384">
    <property type="entry name" value="Homodimeric domain of signal transducing histidine kinase"/>
    <property type="match status" value="1"/>
</dbReference>
<dbReference type="EMBL" id="VBSB01000010">
    <property type="protein sequence ID" value="NTY61541.1"/>
    <property type="molecule type" value="Genomic_DNA"/>
</dbReference>
<evidence type="ECO:0000256" key="8">
    <source>
        <dbReference type="ARBA" id="ARBA00022989"/>
    </source>
</evidence>
<dbReference type="CDD" id="cd00082">
    <property type="entry name" value="HisKA"/>
    <property type="match status" value="1"/>
</dbReference>
<dbReference type="Proteomes" id="UP000708347">
    <property type="component" value="Unassembled WGS sequence"/>
</dbReference>
<feature type="transmembrane region" description="Helical" evidence="11">
    <location>
        <begin position="20"/>
        <end position="43"/>
    </location>
</feature>
<dbReference type="InterPro" id="IPR003594">
    <property type="entry name" value="HATPase_dom"/>
</dbReference>
<evidence type="ECO:0000259" key="12">
    <source>
        <dbReference type="PROSITE" id="PS50109"/>
    </source>
</evidence>
<evidence type="ECO:0000256" key="9">
    <source>
        <dbReference type="ARBA" id="ARBA00023012"/>
    </source>
</evidence>
<evidence type="ECO:0000256" key="5">
    <source>
        <dbReference type="ARBA" id="ARBA00022679"/>
    </source>
</evidence>
<keyword evidence="6 11" id="KW-0812">Transmembrane</keyword>
<keyword evidence="9" id="KW-0902">Two-component regulatory system</keyword>
<feature type="domain" description="Histidine kinase" evidence="12">
    <location>
        <begin position="182"/>
        <end position="404"/>
    </location>
</feature>
<dbReference type="PRINTS" id="PR00344">
    <property type="entry name" value="BCTRLSENSOR"/>
</dbReference>
<dbReference type="SUPFAM" id="SSF55874">
    <property type="entry name" value="ATPase domain of HSP90 chaperone/DNA topoisomerase II/histidine kinase"/>
    <property type="match status" value="1"/>
</dbReference>
<dbReference type="PROSITE" id="PS50109">
    <property type="entry name" value="HIS_KIN"/>
    <property type="match status" value="1"/>
</dbReference>
<keyword evidence="4" id="KW-0597">Phosphoprotein</keyword>
<feature type="transmembrane region" description="Helical" evidence="11">
    <location>
        <begin position="139"/>
        <end position="161"/>
    </location>
</feature>
<dbReference type="InterPro" id="IPR003661">
    <property type="entry name" value="HisK_dim/P_dom"/>
</dbReference>
<dbReference type="PANTHER" id="PTHR45436:SF5">
    <property type="entry name" value="SENSOR HISTIDINE KINASE TRCS"/>
    <property type="match status" value="1"/>
</dbReference>
<dbReference type="InterPro" id="IPR036097">
    <property type="entry name" value="HisK_dim/P_sf"/>
</dbReference>
<dbReference type="CDD" id="cd00075">
    <property type="entry name" value="HATPase"/>
    <property type="match status" value="1"/>
</dbReference>
<dbReference type="PANTHER" id="PTHR45436">
    <property type="entry name" value="SENSOR HISTIDINE KINASE YKOH"/>
    <property type="match status" value="1"/>
</dbReference>
<keyword evidence="8 11" id="KW-1133">Transmembrane helix</keyword>
<dbReference type="EC" id="2.7.13.3" evidence="3"/>
<comment type="caution">
    <text evidence="13">The sequence shown here is derived from an EMBL/GenBank/DDBJ whole genome shotgun (WGS) entry which is preliminary data.</text>
</comment>
<evidence type="ECO:0000256" key="7">
    <source>
        <dbReference type="ARBA" id="ARBA00022777"/>
    </source>
</evidence>
<evidence type="ECO:0000256" key="4">
    <source>
        <dbReference type="ARBA" id="ARBA00022553"/>
    </source>
</evidence>
<reference evidence="13 14" key="1">
    <citation type="submission" date="2019-05" db="EMBL/GenBank/DDBJ databases">
        <title>Mycolicibacterium sphagni ENV482 genome assembly.</title>
        <authorList>
            <person name="Chen W."/>
            <person name="Faulkner N.W."/>
            <person name="Hyman M.R."/>
        </authorList>
    </citation>
    <scope>NUCLEOTIDE SEQUENCE [LARGE SCALE GENOMIC DNA]</scope>
    <source>
        <strain evidence="13 14">ENV482</strain>
    </source>
</reference>
<dbReference type="Gene3D" id="3.30.565.10">
    <property type="entry name" value="Histidine kinase-like ATPase, C-terminal domain"/>
    <property type="match status" value="1"/>
</dbReference>
<accession>A0ABX2JV76</accession>
<protein>
    <recommendedName>
        <fullName evidence="3">histidine kinase</fullName>
        <ecNumber evidence="3">2.7.13.3</ecNumber>
    </recommendedName>
</protein>
<keyword evidence="14" id="KW-1185">Reference proteome</keyword>
<evidence type="ECO:0000313" key="13">
    <source>
        <dbReference type="EMBL" id="NTY61541.1"/>
    </source>
</evidence>
<dbReference type="SMART" id="SM00388">
    <property type="entry name" value="HisKA"/>
    <property type="match status" value="1"/>
</dbReference>
<dbReference type="SMART" id="SM00387">
    <property type="entry name" value="HATPase_c"/>
    <property type="match status" value="1"/>
</dbReference>
<dbReference type="GO" id="GO:0016301">
    <property type="term" value="F:kinase activity"/>
    <property type="evidence" value="ECO:0007669"/>
    <property type="project" value="UniProtKB-KW"/>
</dbReference>
<dbReference type="Gene3D" id="1.10.287.130">
    <property type="match status" value="1"/>
</dbReference>
<evidence type="ECO:0000256" key="10">
    <source>
        <dbReference type="ARBA" id="ARBA00023136"/>
    </source>
</evidence>
<keyword evidence="7 13" id="KW-0418">Kinase</keyword>
<name>A0ABX2JV76_9MYCO</name>
<sequence length="406" mass="42454">MTSPPLSDLTVVKRAGRIAAVQASVALALVLLVVGGVVFAVYLRAQNRQIGAELRTLAMTADDANDPPPDMELALRENNGHISTSDGGEPGVPLLTGATGFSDIHANGREYRTLVVDRPEGRVVAMTDLAPYHAGRNRLLMALGFAELAGILASIAVVVLLSRRSVRPLANALALQRRFVADASHELRAPLTVLHTRAQMLAHRVGTADVRTLQKDADALVADTRALGDIVDDLLASATMAARKQARDRVDLSAVAMSVRDSMASYAHSIGVTVNLECESADGTAGFDVIGSAAALRRALTALVDNALGHVHHGGTVELRVRRDGAKVTATVADDGVGIDPDAMATLFTRFSHGAEHTTREGREPYGIGLALVREIADAHGGDIAVASKPGEGATFTLTLPAAPPA</sequence>
<organism evidence="13 14">
    <name type="scientific">Mycolicibacterium sphagni</name>
    <dbReference type="NCBI Taxonomy" id="1786"/>
    <lineage>
        <taxon>Bacteria</taxon>
        <taxon>Bacillati</taxon>
        <taxon>Actinomycetota</taxon>
        <taxon>Actinomycetes</taxon>
        <taxon>Mycobacteriales</taxon>
        <taxon>Mycobacteriaceae</taxon>
        <taxon>Mycolicibacterium</taxon>
    </lineage>
</organism>
<dbReference type="InterPro" id="IPR004358">
    <property type="entry name" value="Sig_transdc_His_kin-like_C"/>
</dbReference>
<proteinExistence type="predicted"/>
<dbReference type="Pfam" id="PF00512">
    <property type="entry name" value="HisKA"/>
    <property type="match status" value="1"/>
</dbReference>
<dbReference type="RefSeq" id="WP_174399279.1">
    <property type="nucleotide sequence ID" value="NZ_VBSB01000010.1"/>
</dbReference>
<dbReference type="Pfam" id="PF02518">
    <property type="entry name" value="HATPase_c"/>
    <property type="match status" value="1"/>
</dbReference>
<evidence type="ECO:0000256" key="11">
    <source>
        <dbReference type="SAM" id="Phobius"/>
    </source>
</evidence>
<gene>
    <name evidence="13" type="ORF">FEG63_18500</name>
</gene>
<dbReference type="InterPro" id="IPR005467">
    <property type="entry name" value="His_kinase_dom"/>
</dbReference>
<comment type="subcellular location">
    <subcellularLocation>
        <location evidence="2">Cell membrane</location>
    </subcellularLocation>
</comment>
<evidence type="ECO:0000313" key="14">
    <source>
        <dbReference type="Proteomes" id="UP000708347"/>
    </source>
</evidence>
<dbReference type="InterPro" id="IPR036890">
    <property type="entry name" value="HATPase_C_sf"/>
</dbReference>
<evidence type="ECO:0000256" key="1">
    <source>
        <dbReference type="ARBA" id="ARBA00000085"/>
    </source>
</evidence>
<evidence type="ECO:0000256" key="6">
    <source>
        <dbReference type="ARBA" id="ARBA00022692"/>
    </source>
</evidence>
<dbReference type="InterPro" id="IPR050428">
    <property type="entry name" value="TCS_sensor_his_kinase"/>
</dbReference>
<evidence type="ECO:0000256" key="2">
    <source>
        <dbReference type="ARBA" id="ARBA00004236"/>
    </source>
</evidence>
<keyword evidence="10 11" id="KW-0472">Membrane</keyword>
<keyword evidence="5" id="KW-0808">Transferase</keyword>
<evidence type="ECO:0000256" key="3">
    <source>
        <dbReference type="ARBA" id="ARBA00012438"/>
    </source>
</evidence>
<comment type="catalytic activity">
    <reaction evidence="1">
        <text>ATP + protein L-histidine = ADP + protein N-phospho-L-histidine.</text>
        <dbReference type="EC" id="2.7.13.3"/>
    </reaction>
</comment>